<evidence type="ECO:0000256" key="1">
    <source>
        <dbReference type="SAM" id="MobiDB-lite"/>
    </source>
</evidence>
<proteinExistence type="predicted"/>
<dbReference type="EMBL" id="MLFT02000010">
    <property type="protein sequence ID" value="PHT36176.1"/>
    <property type="molecule type" value="Genomic_DNA"/>
</dbReference>
<sequence length="143" mass="16032">MMKAAKMVTSEMLKYGYQPKIGLGPRADGILWPIQLKHQRGTIGLGYEPISGGACSEGFGVMNWTISPSLFRHESCANIKKNPRSTIMTCNESVVQNASDEQYYEEYDGSMMPENLPQEIEHLKSQKKPNMDETEVVNLGDEE</sequence>
<name>A0A2G2VT86_CAPBA</name>
<gene>
    <name evidence="3" type="ORF">CQW23_23876</name>
</gene>
<organism evidence="3 4">
    <name type="scientific">Capsicum baccatum</name>
    <name type="common">Peruvian pepper</name>
    <dbReference type="NCBI Taxonomy" id="33114"/>
    <lineage>
        <taxon>Eukaryota</taxon>
        <taxon>Viridiplantae</taxon>
        <taxon>Streptophyta</taxon>
        <taxon>Embryophyta</taxon>
        <taxon>Tracheophyta</taxon>
        <taxon>Spermatophyta</taxon>
        <taxon>Magnoliopsida</taxon>
        <taxon>eudicotyledons</taxon>
        <taxon>Gunneridae</taxon>
        <taxon>Pentapetalae</taxon>
        <taxon>asterids</taxon>
        <taxon>lamiids</taxon>
        <taxon>Solanales</taxon>
        <taxon>Solanaceae</taxon>
        <taxon>Solanoideae</taxon>
        <taxon>Capsiceae</taxon>
        <taxon>Capsicum</taxon>
    </lineage>
</organism>
<accession>A0A2G2VT86</accession>
<comment type="caution">
    <text evidence="3">The sequence shown here is derived from an EMBL/GenBank/DDBJ whole genome shotgun (WGS) entry which is preliminary data.</text>
</comment>
<dbReference type="Pfam" id="PF01585">
    <property type="entry name" value="G-patch"/>
    <property type="match status" value="1"/>
</dbReference>
<feature type="compositionally biased region" description="Acidic residues" evidence="1">
    <location>
        <begin position="132"/>
        <end position="143"/>
    </location>
</feature>
<dbReference type="InterPro" id="IPR000467">
    <property type="entry name" value="G_patch_dom"/>
</dbReference>
<evidence type="ECO:0000313" key="4">
    <source>
        <dbReference type="Proteomes" id="UP000224567"/>
    </source>
</evidence>
<dbReference type="AlphaFoldDB" id="A0A2G2VT86"/>
<dbReference type="Proteomes" id="UP000224567">
    <property type="component" value="Unassembled WGS sequence"/>
</dbReference>
<evidence type="ECO:0000313" key="3">
    <source>
        <dbReference type="EMBL" id="PHT36176.1"/>
    </source>
</evidence>
<dbReference type="OrthoDB" id="1316592at2759"/>
<feature type="domain" description="G-patch" evidence="2">
    <location>
        <begin position="12"/>
        <end position="48"/>
    </location>
</feature>
<feature type="region of interest" description="Disordered" evidence="1">
    <location>
        <begin position="122"/>
        <end position="143"/>
    </location>
</feature>
<protein>
    <recommendedName>
        <fullName evidence="2">G-patch domain-containing protein</fullName>
    </recommendedName>
</protein>
<keyword evidence="4" id="KW-1185">Reference proteome</keyword>
<reference evidence="3 4" key="1">
    <citation type="journal article" date="2017" name="Genome Biol.">
        <title>New reference genome sequences of hot pepper reveal the massive evolution of plant disease-resistance genes by retroduplication.</title>
        <authorList>
            <person name="Kim S."/>
            <person name="Park J."/>
            <person name="Yeom S.I."/>
            <person name="Kim Y.M."/>
            <person name="Seo E."/>
            <person name="Kim K.T."/>
            <person name="Kim M.S."/>
            <person name="Lee J.M."/>
            <person name="Cheong K."/>
            <person name="Shin H.S."/>
            <person name="Kim S.B."/>
            <person name="Han K."/>
            <person name="Lee J."/>
            <person name="Park M."/>
            <person name="Lee H.A."/>
            <person name="Lee H.Y."/>
            <person name="Lee Y."/>
            <person name="Oh S."/>
            <person name="Lee J.H."/>
            <person name="Choi E."/>
            <person name="Choi E."/>
            <person name="Lee S.E."/>
            <person name="Jeon J."/>
            <person name="Kim H."/>
            <person name="Choi G."/>
            <person name="Song H."/>
            <person name="Lee J."/>
            <person name="Lee S.C."/>
            <person name="Kwon J.K."/>
            <person name="Lee H.Y."/>
            <person name="Koo N."/>
            <person name="Hong Y."/>
            <person name="Kim R.W."/>
            <person name="Kang W.H."/>
            <person name="Huh J.H."/>
            <person name="Kang B.C."/>
            <person name="Yang T.J."/>
            <person name="Lee Y.H."/>
            <person name="Bennetzen J.L."/>
            <person name="Choi D."/>
        </authorList>
    </citation>
    <scope>NUCLEOTIDE SEQUENCE [LARGE SCALE GENOMIC DNA]</scope>
    <source>
        <strain evidence="4">cv. PBC81</strain>
    </source>
</reference>
<dbReference type="GO" id="GO:0003676">
    <property type="term" value="F:nucleic acid binding"/>
    <property type="evidence" value="ECO:0007669"/>
    <property type="project" value="InterPro"/>
</dbReference>
<reference evidence="4" key="2">
    <citation type="journal article" date="2017" name="J. Anim. Genet.">
        <title>Multiple reference genome sequences of hot pepper reveal the massive evolution of plant disease resistance genes by retroduplication.</title>
        <authorList>
            <person name="Kim S."/>
            <person name="Park J."/>
            <person name="Yeom S.-I."/>
            <person name="Kim Y.-M."/>
            <person name="Seo E."/>
            <person name="Kim K.-T."/>
            <person name="Kim M.-S."/>
            <person name="Lee J.M."/>
            <person name="Cheong K."/>
            <person name="Shin H.-S."/>
            <person name="Kim S.-B."/>
            <person name="Han K."/>
            <person name="Lee J."/>
            <person name="Park M."/>
            <person name="Lee H.-A."/>
            <person name="Lee H.-Y."/>
            <person name="Lee Y."/>
            <person name="Oh S."/>
            <person name="Lee J.H."/>
            <person name="Choi E."/>
            <person name="Choi E."/>
            <person name="Lee S.E."/>
            <person name="Jeon J."/>
            <person name="Kim H."/>
            <person name="Choi G."/>
            <person name="Song H."/>
            <person name="Lee J."/>
            <person name="Lee S.-C."/>
            <person name="Kwon J.-K."/>
            <person name="Lee H.-Y."/>
            <person name="Koo N."/>
            <person name="Hong Y."/>
            <person name="Kim R.W."/>
            <person name="Kang W.-H."/>
            <person name="Huh J.H."/>
            <person name="Kang B.-C."/>
            <person name="Yang T.-J."/>
            <person name="Lee Y.-H."/>
            <person name="Bennetzen J.L."/>
            <person name="Choi D."/>
        </authorList>
    </citation>
    <scope>NUCLEOTIDE SEQUENCE [LARGE SCALE GENOMIC DNA]</scope>
    <source>
        <strain evidence="4">cv. PBC81</strain>
    </source>
</reference>
<evidence type="ECO:0000259" key="2">
    <source>
        <dbReference type="Pfam" id="PF01585"/>
    </source>
</evidence>